<dbReference type="EMBL" id="DF973380">
    <property type="protein sequence ID" value="GAU28783.1"/>
    <property type="molecule type" value="Genomic_DNA"/>
</dbReference>
<evidence type="ECO:0000313" key="1">
    <source>
        <dbReference type="EMBL" id="GAU28783.1"/>
    </source>
</evidence>
<organism evidence="1 2">
    <name type="scientific">Trifolium subterraneum</name>
    <name type="common">Subterranean clover</name>
    <dbReference type="NCBI Taxonomy" id="3900"/>
    <lineage>
        <taxon>Eukaryota</taxon>
        <taxon>Viridiplantae</taxon>
        <taxon>Streptophyta</taxon>
        <taxon>Embryophyta</taxon>
        <taxon>Tracheophyta</taxon>
        <taxon>Spermatophyta</taxon>
        <taxon>Magnoliopsida</taxon>
        <taxon>eudicotyledons</taxon>
        <taxon>Gunneridae</taxon>
        <taxon>Pentapetalae</taxon>
        <taxon>rosids</taxon>
        <taxon>fabids</taxon>
        <taxon>Fabales</taxon>
        <taxon>Fabaceae</taxon>
        <taxon>Papilionoideae</taxon>
        <taxon>50 kb inversion clade</taxon>
        <taxon>NPAAA clade</taxon>
        <taxon>Hologalegina</taxon>
        <taxon>IRL clade</taxon>
        <taxon>Trifolieae</taxon>
        <taxon>Trifolium</taxon>
    </lineage>
</organism>
<evidence type="ECO:0000313" key="2">
    <source>
        <dbReference type="Proteomes" id="UP000242715"/>
    </source>
</evidence>
<dbReference type="Proteomes" id="UP000242715">
    <property type="component" value="Unassembled WGS sequence"/>
</dbReference>
<proteinExistence type="predicted"/>
<keyword evidence="2" id="KW-1185">Reference proteome</keyword>
<dbReference type="AlphaFoldDB" id="A0A2Z6MFU0"/>
<gene>
    <name evidence="1" type="ORF">TSUD_357690</name>
</gene>
<protein>
    <submittedName>
        <fullName evidence="1">Uncharacterized protein</fullName>
    </submittedName>
</protein>
<reference evidence="2" key="1">
    <citation type="journal article" date="2017" name="Front. Plant Sci.">
        <title>Climate Clever Clovers: New Paradigm to Reduce the Environmental Footprint of Ruminants by Breeding Low Methanogenic Forages Utilizing Haplotype Variation.</title>
        <authorList>
            <person name="Kaur P."/>
            <person name="Appels R."/>
            <person name="Bayer P.E."/>
            <person name="Keeble-Gagnere G."/>
            <person name="Wang J."/>
            <person name="Hirakawa H."/>
            <person name="Shirasawa K."/>
            <person name="Vercoe P."/>
            <person name="Stefanova K."/>
            <person name="Durmic Z."/>
            <person name="Nichols P."/>
            <person name="Revell C."/>
            <person name="Isobe S.N."/>
            <person name="Edwards D."/>
            <person name="Erskine W."/>
        </authorList>
    </citation>
    <scope>NUCLEOTIDE SEQUENCE [LARGE SCALE GENOMIC DNA]</scope>
    <source>
        <strain evidence="2">cv. Daliak</strain>
    </source>
</reference>
<name>A0A2Z6MFU0_TRISU</name>
<accession>A0A2Z6MFU0</accession>
<sequence length="62" mass="7069">MHFDHPIEPYPYIGMKLTYAYKYTTTKLESSSNYETEIVVFASKLRDVIKVAPTEALAVVVV</sequence>